<dbReference type="OrthoDB" id="5379188at2"/>
<accession>A0A1T4WX14</accession>
<evidence type="ECO:0000313" key="1">
    <source>
        <dbReference type="EMBL" id="SKA81834.1"/>
    </source>
</evidence>
<name>A0A1T4WX14_9BACT</name>
<dbReference type="Proteomes" id="UP000189733">
    <property type="component" value="Unassembled WGS sequence"/>
</dbReference>
<protein>
    <recommendedName>
        <fullName evidence="3">HNH endonuclease</fullName>
    </recommendedName>
</protein>
<sequence>MTISLKTQKMLWGRAANRCAFPGCECELVIDETETDDASLIGEMCHIVARQKDGPRGDSSLTPDQRDKYNNLVLMCNMHHKIIDDQPNYYTVEKLKEYKKAHEKNVREKLQPGDSQKQIDDELYSGYIDKFENLAGISYWNEWTSWLFSSGQPQLYKARRSELDELRTWLLNRIWPNRYDAVEKAFENFRLILGDLLNTFDEYSEPFGPDSYITEKFYRRVGHEDQQLRRKIVDAYEDHCWLVEDLALELTRAANFLFDRVREHVSKTYRLEEGMLIVTAGMFEDMTFKHYKVQYKNDERVLIPYPGLEEFKNKVRFKRDLFFGRQVVD</sequence>
<evidence type="ECO:0008006" key="3">
    <source>
        <dbReference type="Google" id="ProtNLM"/>
    </source>
</evidence>
<dbReference type="EMBL" id="FUYA01000011">
    <property type="protein sequence ID" value="SKA81834.1"/>
    <property type="molecule type" value="Genomic_DNA"/>
</dbReference>
<evidence type="ECO:0000313" key="2">
    <source>
        <dbReference type="Proteomes" id="UP000189733"/>
    </source>
</evidence>
<dbReference type="AlphaFoldDB" id="A0A1T4WX14"/>
<keyword evidence="2" id="KW-1185">Reference proteome</keyword>
<dbReference type="RefSeq" id="WP_078686023.1">
    <property type="nucleotide sequence ID" value="NZ_FUYA01000011.1"/>
</dbReference>
<gene>
    <name evidence="1" type="ORF">SAMN02745702_02761</name>
</gene>
<reference evidence="1 2" key="1">
    <citation type="submission" date="2017-02" db="EMBL/GenBank/DDBJ databases">
        <authorList>
            <person name="Peterson S.W."/>
        </authorList>
    </citation>
    <scope>NUCLEOTIDE SEQUENCE [LARGE SCALE GENOMIC DNA]</scope>
    <source>
        <strain evidence="1 2">DSM 18034</strain>
    </source>
</reference>
<proteinExistence type="predicted"/>
<organism evidence="1 2">
    <name type="scientific">Desulfobaculum bizertense DSM 18034</name>
    <dbReference type="NCBI Taxonomy" id="1121442"/>
    <lineage>
        <taxon>Bacteria</taxon>
        <taxon>Pseudomonadati</taxon>
        <taxon>Thermodesulfobacteriota</taxon>
        <taxon>Desulfovibrionia</taxon>
        <taxon>Desulfovibrionales</taxon>
        <taxon>Desulfovibrionaceae</taxon>
        <taxon>Desulfobaculum</taxon>
    </lineage>
</organism>